<proteinExistence type="predicted"/>
<accession>A0AAU7PJX8</accession>
<sequence length="46" mass="5638">MLIPLNPIDIKDKKNTKQFHYHTLCAINPDYNTYKLYYILALIYRY</sequence>
<protein>
    <submittedName>
        <fullName evidence="1">Uncharacterized protein</fullName>
    </submittedName>
</protein>
<name>A0AAU7PJX8_9CAUD</name>
<dbReference type="EMBL" id="PP777464">
    <property type="protein sequence ID" value="XBS49693.1"/>
    <property type="molecule type" value="Genomic_DNA"/>
</dbReference>
<organism evidence="1">
    <name type="scientific">Escherichia phage fEgEco12</name>
    <dbReference type="NCBI Taxonomy" id="3158837"/>
    <lineage>
        <taxon>Viruses</taxon>
        <taxon>Duplodnaviria</taxon>
        <taxon>Heunggongvirae</taxon>
        <taxon>Uroviricota</taxon>
        <taxon>Caudoviricetes</taxon>
    </lineage>
</organism>
<reference evidence="1" key="1">
    <citation type="submission" date="2024-05" db="EMBL/GenBank/DDBJ databases">
        <authorList>
            <person name="Badawy S."/>
            <person name="Skurnik M."/>
        </authorList>
    </citation>
    <scope>NUCLEOTIDE SEQUENCE</scope>
</reference>
<evidence type="ECO:0000313" key="1">
    <source>
        <dbReference type="EMBL" id="XBS49693.1"/>
    </source>
</evidence>